<dbReference type="RefSeq" id="WP_003797845.1">
    <property type="nucleotide sequence ID" value="NZ_GG665873.1"/>
</dbReference>
<gene>
    <name evidence="4" type="ORF">GCWU000324_02526</name>
</gene>
<dbReference type="CDD" id="cd05346">
    <property type="entry name" value="SDR_c5"/>
    <property type="match status" value="1"/>
</dbReference>
<evidence type="ECO:0000256" key="2">
    <source>
        <dbReference type="ARBA" id="ARBA00023002"/>
    </source>
</evidence>
<dbReference type="Gene3D" id="3.40.50.720">
    <property type="entry name" value="NAD(P)-binding Rossmann-like Domain"/>
    <property type="match status" value="1"/>
</dbReference>
<accession>C4GLF5</accession>
<evidence type="ECO:0000313" key="5">
    <source>
        <dbReference type="Proteomes" id="UP000003009"/>
    </source>
</evidence>
<organism evidence="4 5">
    <name type="scientific">Kingella oralis ATCC 51147</name>
    <dbReference type="NCBI Taxonomy" id="629741"/>
    <lineage>
        <taxon>Bacteria</taxon>
        <taxon>Pseudomonadati</taxon>
        <taxon>Pseudomonadota</taxon>
        <taxon>Betaproteobacteria</taxon>
        <taxon>Neisseriales</taxon>
        <taxon>Neisseriaceae</taxon>
        <taxon>Kingella</taxon>
    </lineage>
</organism>
<dbReference type="PRINTS" id="PR00081">
    <property type="entry name" value="GDHRDH"/>
</dbReference>
<dbReference type="Proteomes" id="UP000003009">
    <property type="component" value="Unassembled WGS sequence"/>
</dbReference>
<keyword evidence="5" id="KW-1185">Reference proteome</keyword>
<dbReference type="OrthoDB" id="6823797at2"/>
<dbReference type="PRINTS" id="PR00080">
    <property type="entry name" value="SDRFAMILY"/>
</dbReference>
<dbReference type="InterPro" id="IPR002347">
    <property type="entry name" value="SDR_fam"/>
</dbReference>
<name>C4GLF5_9NEIS</name>
<dbReference type="EMBL" id="ACJW02000004">
    <property type="protein sequence ID" value="EEP67191.1"/>
    <property type="molecule type" value="Genomic_DNA"/>
</dbReference>
<evidence type="ECO:0000313" key="4">
    <source>
        <dbReference type="EMBL" id="EEP67191.1"/>
    </source>
</evidence>
<dbReference type="GeneID" id="84905615"/>
<protein>
    <submittedName>
        <fullName evidence="4">Oxidoreductase, short chain dehydrogenase/reductase family protein</fullName>
    </submittedName>
</protein>
<dbReference type="GO" id="GO:0016616">
    <property type="term" value="F:oxidoreductase activity, acting on the CH-OH group of donors, NAD or NADP as acceptor"/>
    <property type="evidence" value="ECO:0007669"/>
    <property type="project" value="UniProtKB-ARBA"/>
</dbReference>
<dbReference type="AlphaFoldDB" id="C4GLF5"/>
<dbReference type="FunFam" id="3.40.50.720:FF:000047">
    <property type="entry name" value="NADP-dependent L-serine/L-allo-threonine dehydrogenase"/>
    <property type="match status" value="1"/>
</dbReference>
<evidence type="ECO:0000256" key="3">
    <source>
        <dbReference type="RuleBase" id="RU000363"/>
    </source>
</evidence>
<dbReference type="PROSITE" id="PS00061">
    <property type="entry name" value="ADH_SHORT"/>
    <property type="match status" value="1"/>
</dbReference>
<dbReference type="Pfam" id="PF00106">
    <property type="entry name" value="adh_short"/>
    <property type="match status" value="1"/>
</dbReference>
<dbReference type="SUPFAM" id="SSF51735">
    <property type="entry name" value="NAD(P)-binding Rossmann-fold domains"/>
    <property type="match status" value="1"/>
</dbReference>
<dbReference type="InterPro" id="IPR036291">
    <property type="entry name" value="NAD(P)-bd_dom_sf"/>
</dbReference>
<dbReference type="PANTHER" id="PTHR42901:SF1">
    <property type="entry name" value="ALCOHOL DEHYDROGENASE"/>
    <property type="match status" value="1"/>
</dbReference>
<dbReference type="HOGENOM" id="CLU_010194_2_10_4"/>
<dbReference type="PANTHER" id="PTHR42901">
    <property type="entry name" value="ALCOHOL DEHYDROGENASE"/>
    <property type="match status" value="1"/>
</dbReference>
<proteinExistence type="inferred from homology"/>
<comment type="caution">
    <text evidence="4">The sequence shown here is derived from an EMBL/GenBank/DDBJ whole genome shotgun (WGS) entry which is preliminary data.</text>
</comment>
<dbReference type="InterPro" id="IPR020904">
    <property type="entry name" value="Sc_DH/Rdtase_CS"/>
</dbReference>
<comment type="similarity">
    <text evidence="1 3">Belongs to the short-chain dehydrogenases/reductases (SDR) family.</text>
</comment>
<keyword evidence="2" id="KW-0560">Oxidoreductase</keyword>
<sequence length="285" mass="30868">MAILITGASAGFGAAMCRAFVQAGYPVIGAARRADKLAALQSELGFMFQPLEMDVSDKNSVNIALASLAQLPEAFHSIDCLINNAGLALGLDPAHQASFEDWETMVQTNVLGLIYLTRQVLPQMVERNRGYIINIGSIAGTYPYAGGNVYGATKAFVRQFSLNLRADLAGKNIRVTNVEPGLCGGTEFSNVRFKGDEERVNKLYENVDYLRAEDIAHTALWLYQCPAHMNVNAIEIMPVAQTFAAHTVTRKTAPEDNTADNAVAHNADNQAQPKGLFGKLASLFK</sequence>
<reference evidence="4" key="1">
    <citation type="submission" date="2009-04" db="EMBL/GenBank/DDBJ databases">
        <authorList>
            <person name="Weinstock G."/>
            <person name="Sodergren E."/>
            <person name="Clifton S."/>
            <person name="Fulton L."/>
            <person name="Fulton B."/>
            <person name="Courtney L."/>
            <person name="Fronick C."/>
            <person name="Harrison M."/>
            <person name="Strong C."/>
            <person name="Farmer C."/>
            <person name="Delahaunty K."/>
            <person name="Markovic C."/>
            <person name="Hall O."/>
            <person name="Minx P."/>
            <person name="Tomlinson C."/>
            <person name="Mitreva M."/>
            <person name="Nelson J."/>
            <person name="Hou S."/>
            <person name="Wollam A."/>
            <person name="Pepin K.H."/>
            <person name="Johnson M."/>
            <person name="Bhonagiri V."/>
            <person name="Nash W.E."/>
            <person name="Warren W."/>
            <person name="Chinwalla A."/>
            <person name="Mardis E.R."/>
            <person name="Wilson R.K."/>
        </authorList>
    </citation>
    <scope>NUCLEOTIDE SEQUENCE [LARGE SCALE GENOMIC DNA]</scope>
    <source>
        <strain evidence="4">ATCC 51147</strain>
    </source>
</reference>
<evidence type="ECO:0000256" key="1">
    <source>
        <dbReference type="ARBA" id="ARBA00006484"/>
    </source>
</evidence>
<dbReference type="STRING" id="629741.GCWU000324_02526"/>